<evidence type="ECO:0000259" key="7">
    <source>
        <dbReference type="Pfam" id="PF00155"/>
    </source>
</evidence>
<keyword evidence="3 6" id="KW-0032">Aminotransferase</keyword>
<dbReference type="OrthoDB" id="9804474at2"/>
<dbReference type="InterPro" id="IPR015424">
    <property type="entry name" value="PyrdxlP-dep_Trfase"/>
</dbReference>
<keyword evidence="5" id="KW-0663">Pyridoxal phosphate</keyword>
<dbReference type="PROSITE" id="PS00105">
    <property type="entry name" value="AA_TRANSFER_CLASS_1"/>
    <property type="match status" value="1"/>
</dbReference>
<comment type="caution">
    <text evidence="8">The sequence shown here is derived from an EMBL/GenBank/DDBJ whole genome shotgun (WGS) entry which is preliminary data.</text>
</comment>
<dbReference type="FunFam" id="3.40.640.10:FF:000033">
    <property type="entry name" value="Aspartate aminotransferase"/>
    <property type="match status" value="1"/>
</dbReference>
<dbReference type="STRING" id="1562698.DESAMIL20_481"/>
<comment type="similarity">
    <text evidence="2 6">Belongs to the class-I pyridoxal-phosphate-dependent aminotransferase family.</text>
</comment>
<evidence type="ECO:0000256" key="3">
    <source>
        <dbReference type="ARBA" id="ARBA00022576"/>
    </source>
</evidence>
<keyword evidence="9" id="KW-1185">Reference proteome</keyword>
<dbReference type="InterPro" id="IPR050596">
    <property type="entry name" value="AspAT/PAT-like"/>
</dbReference>
<dbReference type="InterPro" id="IPR004838">
    <property type="entry name" value="NHTrfase_class1_PyrdxlP-BS"/>
</dbReference>
<dbReference type="PANTHER" id="PTHR46383">
    <property type="entry name" value="ASPARTATE AMINOTRANSFERASE"/>
    <property type="match status" value="1"/>
</dbReference>
<dbReference type="GO" id="GO:0006520">
    <property type="term" value="P:amino acid metabolic process"/>
    <property type="evidence" value="ECO:0007669"/>
    <property type="project" value="InterPro"/>
</dbReference>
<dbReference type="Proteomes" id="UP000194141">
    <property type="component" value="Unassembled WGS sequence"/>
</dbReference>
<gene>
    <name evidence="8" type="ORF">DESAMIL20_481</name>
</gene>
<dbReference type="SUPFAM" id="SSF53383">
    <property type="entry name" value="PLP-dependent transferases"/>
    <property type="match status" value="1"/>
</dbReference>
<dbReference type="EC" id="2.6.1.-" evidence="6"/>
<comment type="cofactor">
    <cofactor evidence="1 6">
        <name>pyridoxal 5'-phosphate</name>
        <dbReference type="ChEBI" id="CHEBI:597326"/>
    </cofactor>
</comment>
<protein>
    <recommendedName>
        <fullName evidence="6">Aminotransferase</fullName>
        <ecNumber evidence="6">2.6.1.-</ecNumber>
    </recommendedName>
</protein>
<feature type="domain" description="Aminotransferase class I/classII large" evidence="7">
    <location>
        <begin position="33"/>
        <end position="391"/>
    </location>
</feature>
<dbReference type="InterPro" id="IPR015422">
    <property type="entry name" value="PyrdxlP-dep_Trfase_small"/>
</dbReference>
<dbReference type="Pfam" id="PF00155">
    <property type="entry name" value="Aminotran_1_2"/>
    <property type="match status" value="1"/>
</dbReference>
<reference evidence="8 9" key="1">
    <citation type="journal article" date="2017" name="Front. Microbiol.">
        <title>Genome Sequence of Desulfurella amilsii Strain TR1 and Comparative Genomics of Desulfurellaceae Family.</title>
        <authorList>
            <person name="Florentino A.P."/>
            <person name="Stams A.J."/>
            <person name="Sanchez-Andrea I."/>
        </authorList>
    </citation>
    <scope>NUCLEOTIDE SEQUENCE [LARGE SCALE GENOMIC DNA]</scope>
    <source>
        <strain evidence="8 9">TR1</strain>
    </source>
</reference>
<evidence type="ECO:0000313" key="8">
    <source>
        <dbReference type="EMBL" id="OSS42597.1"/>
    </source>
</evidence>
<dbReference type="PANTHER" id="PTHR46383:SF1">
    <property type="entry name" value="ASPARTATE AMINOTRANSFERASE"/>
    <property type="match status" value="1"/>
</dbReference>
<dbReference type="InterPro" id="IPR015421">
    <property type="entry name" value="PyrdxlP-dep_Trfase_major"/>
</dbReference>
<organism evidence="8 9">
    <name type="scientific">Desulfurella amilsii</name>
    <dbReference type="NCBI Taxonomy" id="1562698"/>
    <lineage>
        <taxon>Bacteria</taxon>
        <taxon>Pseudomonadati</taxon>
        <taxon>Campylobacterota</taxon>
        <taxon>Desulfurellia</taxon>
        <taxon>Desulfurellales</taxon>
        <taxon>Desulfurellaceae</taxon>
        <taxon>Desulfurella</taxon>
    </lineage>
</organism>
<evidence type="ECO:0000313" key="9">
    <source>
        <dbReference type="Proteomes" id="UP000194141"/>
    </source>
</evidence>
<name>A0A1X4XYI5_9BACT</name>
<evidence type="ECO:0000256" key="1">
    <source>
        <dbReference type="ARBA" id="ARBA00001933"/>
    </source>
</evidence>
<keyword evidence="4 6" id="KW-0808">Transferase</keyword>
<dbReference type="PRINTS" id="PR00753">
    <property type="entry name" value="ACCSYNTHASE"/>
</dbReference>
<dbReference type="CDD" id="cd00609">
    <property type="entry name" value="AAT_like"/>
    <property type="match status" value="1"/>
</dbReference>
<accession>A0A1X4XYI5</accession>
<evidence type="ECO:0000256" key="5">
    <source>
        <dbReference type="ARBA" id="ARBA00022898"/>
    </source>
</evidence>
<dbReference type="GO" id="GO:0008483">
    <property type="term" value="F:transaminase activity"/>
    <property type="evidence" value="ECO:0007669"/>
    <property type="project" value="UniProtKB-KW"/>
</dbReference>
<dbReference type="Gene3D" id="3.40.640.10">
    <property type="entry name" value="Type I PLP-dependent aspartate aminotransferase-like (Major domain)"/>
    <property type="match status" value="1"/>
</dbReference>
<evidence type="ECO:0000256" key="6">
    <source>
        <dbReference type="RuleBase" id="RU000481"/>
    </source>
</evidence>
<dbReference type="Gene3D" id="3.90.1150.10">
    <property type="entry name" value="Aspartate Aminotransferase, domain 1"/>
    <property type="match status" value="1"/>
</dbReference>
<dbReference type="RefSeq" id="WP_086033227.1">
    <property type="nucleotide sequence ID" value="NZ_MDSU01000011.1"/>
</dbReference>
<evidence type="ECO:0000256" key="2">
    <source>
        <dbReference type="ARBA" id="ARBA00007441"/>
    </source>
</evidence>
<evidence type="ECO:0000256" key="4">
    <source>
        <dbReference type="ARBA" id="ARBA00022679"/>
    </source>
</evidence>
<proteinExistence type="inferred from homology"/>
<sequence>MKKKLAERMGRIEESITIAITAKAKEMNAAGIKILSFGAGEPDFDTPDNIKEAAIKAIRNGFTKYTAAGGINELKDAIIEKEKKVNGVEYKRNEICVSAGGKQNLFNLSQVLFEEGDEVIILSPYWVTYEAIVKYANAVPVVIKASDKTGFVPTQEQLKEAITPKTKAIILNNPSNPTGGVYEKKDLEFLAELALKNDFWVISDEMYESIVYDNYKPVSIASFSKGIKDKTIVVNGVSKTYSMTGWRIGYSCGDSEITENMIKLQSQSTSNPTSIAQMAALEALIGPQDSVGVMRKEFEKRRNYIINALNSIIGITCFKPKGAFYVFPNISSLYGRSINGKTINNSMDFANVLLDEAKVAVVPGIGFGDDNYVRLSFATSMQVIQEGIEAIKEFVSKLK</sequence>
<dbReference type="InterPro" id="IPR004839">
    <property type="entry name" value="Aminotransferase_I/II_large"/>
</dbReference>
<dbReference type="GO" id="GO:0030170">
    <property type="term" value="F:pyridoxal phosphate binding"/>
    <property type="evidence" value="ECO:0007669"/>
    <property type="project" value="InterPro"/>
</dbReference>
<dbReference type="EMBL" id="MDSU01000011">
    <property type="protein sequence ID" value="OSS42597.1"/>
    <property type="molecule type" value="Genomic_DNA"/>
</dbReference>
<dbReference type="AlphaFoldDB" id="A0A1X4XYI5"/>